<name>A0A2S0N5D2_9BURK</name>
<dbReference type="EMBL" id="CP027669">
    <property type="protein sequence ID" value="AVO43316.1"/>
    <property type="molecule type" value="Genomic_DNA"/>
</dbReference>
<reference evidence="2 3" key="1">
    <citation type="submission" date="2018-03" db="EMBL/GenBank/DDBJ databases">
        <title>Genome sequencing of Simplicispira sp.</title>
        <authorList>
            <person name="Kim S.-J."/>
            <person name="Heo J."/>
            <person name="Kwon S.-W."/>
        </authorList>
    </citation>
    <scope>NUCLEOTIDE SEQUENCE [LARGE SCALE GENOMIC DNA]</scope>
    <source>
        <strain evidence="2 3">SC1-8</strain>
    </source>
</reference>
<dbReference type="InterPro" id="IPR029058">
    <property type="entry name" value="AB_hydrolase_fold"/>
</dbReference>
<dbReference type="PANTHER" id="PTHR22946">
    <property type="entry name" value="DIENELACTONE HYDROLASE DOMAIN-CONTAINING PROTEIN-RELATED"/>
    <property type="match status" value="1"/>
</dbReference>
<dbReference type="InterPro" id="IPR001375">
    <property type="entry name" value="Peptidase_S9_cat"/>
</dbReference>
<gene>
    <name evidence="2" type="ORF">C6571_16080</name>
</gene>
<accession>A0A2S0N5D2</accession>
<evidence type="ECO:0000313" key="2">
    <source>
        <dbReference type="EMBL" id="AVO43316.1"/>
    </source>
</evidence>
<protein>
    <submittedName>
        <fullName evidence="2">Lysophospholipase</fullName>
    </submittedName>
</protein>
<feature type="domain" description="Peptidase S9 prolyl oligopeptidase catalytic" evidence="1">
    <location>
        <begin position="239"/>
        <end position="294"/>
    </location>
</feature>
<dbReference type="AlphaFoldDB" id="A0A2S0N5D2"/>
<dbReference type="Pfam" id="PF00326">
    <property type="entry name" value="Peptidase_S9"/>
    <property type="match status" value="1"/>
</dbReference>
<dbReference type="Gene3D" id="3.40.50.1820">
    <property type="entry name" value="alpha/beta hydrolase"/>
    <property type="match status" value="1"/>
</dbReference>
<keyword evidence="3" id="KW-1185">Reference proteome</keyword>
<sequence>MAAAATGLAMPVLAPAQEAQPTESLERGRTRVAGFADAEMDYQLMRQLGAVRYGGASVGECLALAQRIQNGVPASWVAEFAAAGVRQEQDAAARARRGHVVSARDQYLVASNSYRAAEYYCGVLDPKHAQLGLKSRECFLAAMHQQGGAFEAFSLPFGETPLPAYYIRAPQARARRGKTLMIISGYDGTLEETWLAYGRAALERGYHLMLFTGPGQMDTLRFHPGIAFIPEYERVAKVALDHVLSRPGTDPRRVALMGISFGGYFATRMAAHEPRIRALIANSPIVDLHAYMASFAGFDPAQMPDAEDIRLADVDAIPPTVIPPQTREMMRNLMVRLGQESFKRAYQRLHDFRVNDTALRAIRCPVLGLTGSGEGAEPLAQAERFHHGVGGPATRHMFTDLEGADGHCQNANLAYSAAVSMDWLDELFA</sequence>
<proteinExistence type="predicted"/>
<dbReference type="InterPro" id="IPR050261">
    <property type="entry name" value="FrsA_esterase"/>
</dbReference>
<organism evidence="2 3">
    <name type="scientific">Simplicispira suum</name>
    <dbReference type="NCBI Taxonomy" id="2109915"/>
    <lineage>
        <taxon>Bacteria</taxon>
        <taxon>Pseudomonadati</taxon>
        <taxon>Pseudomonadota</taxon>
        <taxon>Betaproteobacteria</taxon>
        <taxon>Burkholderiales</taxon>
        <taxon>Comamonadaceae</taxon>
        <taxon>Simplicispira</taxon>
    </lineage>
</organism>
<dbReference type="Proteomes" id="UP000239326">
    <property type="component" value="Chromosome"/>
</dbReference>
<dbReference type="SUPFAM" id="SSF53474">
    <property type="entry name" value="alpha/beta-Hydrolases"/>
    <property type="match status" value="1"/>
</dbReference>
<dbReference type="PANTHER" id="PTHR22946:SF12">
    <property type="entry name" value="CONIDIAL PIGMENT BIOSYNTHESIS PROTEIN AYG1 (AFU_ORTHOLOGUE AFUA_2G17550)"/>
    <property type="match status" value="1"/>
</dbReference>
<dbReference type="GO" id="GO:0006508">
    <property type="term" value="P:proteolysis"/>
    <property type="evidence" value="ECO:0007669"/>
    <property type="project" value="InterPro"/>
</dbReference>
<dbReference type="GO" id="GO:0008236">
    <property type="term" value="F:serine-type peptidase activity"/>
    <property type="evidence" value="ECO:0007669"/>
    <property type="project" value="InterPro"/>
</dbReference>
<dbReference type="Gene3D" id="1.20.1440.110">
    <property type="entry name" value="acylaminoacyl peptidase"/>
    <property type="match status" value="1"/>
</dbReference>
<dbReference type="OrthoDB" id="9812921at2"/>
<evidence type="ECO:0000259" key="1">
    <source>
        <dbReference type="Pfam" id="PF00326"/>
    </source>
</evidence>
<evidence type="ECO:0000313" key="3">
    <source>
        <dbReference type="Proteomes" id="UP000239326"/>
    </source>
</evidence>
<dbReference type="KEGG" id="simp:C6571_16080"/>